<dbReference type="PROSITE" id="PS51412">
    <property type="entry name" value="MACPF_2"/>
    <property type="match status" value="1"/>
</dbReference>
<dbReference type="Pfam" id="PF01823">
    <property type="entry name" value="MACPF"/>
    <property type="match status" value="1"/>
</dbReference>
<evidence type="ECO:0000256" key="1">
    <source>
        <dbReference type="SAM" id="SignalP"/>
    </source>
</evidence>
<dbReference type="OrthoDB" id="5950457at2759"/>
<protein>
    <recommendedName>
        <fullName evidence="2">MACPF domain-containing protein</fullName>
    </recommendedName>
</protein>
<name>A0A1X7U9C9_AMPQE</name>
<feature type="domain" description="MACPF" evidence="2">
    <location>
        <begin position="21"/>
        <end position="304"/>
    </location>
</feature>
<dbReference type="AlphaFoldDB" id="A0A1X7U9C9"/>
<dbReference type="PANTHER" id="PTHR31463">
    <property type="entry name" value="MACROPHAGE-EXPRESSED GENE 1 PROTEIN"/>
    <property type="match status" value="1"/>
</dbReference>
<gene>
    <name evidence="3" type="primary">105313733</name>
</gene>
<dbReference type="InParanoid" id="A0A1X7U9C9"/>
<keyword evidence="1" id="KW-0732">Signal</keyword>
<dbReference type="Proteomes" id="UP000007879">
    <property type="component" value="Unassembled WGS sequence"/>
</dbReference>
<reference evidence="3" key="2">
    <citation type="submission" date="2017-05" db="UniProtKB">
        <authorList>
            <consortium name="EnsemblMetazoa"/>
        </authorList>
    </citation>
    <scope>IDENTIFICATION</scope>
</reference>
<keyword evidence="4" id="KW-1185">Reference proteome</keyword>
<dbReference type="GO" id="GO:0002250">
    <property type="term" value="P:adaptive immune response"/>
    <property type="evidence" value="ECO:0007669"/>
    <property type="project" value="UniProtKB-KW"/>
</dbReference>
<dbReference type="GO" id="GO:0045087">
    <property type="term" value="P:innate immune response"/>
    <property type="evidence" value="ECO:0007669"/>
    <property type="project" value="UniProtKB-KW"/>
</dbReference>
<dbReference type="PANTHER" id="PTHR31463:SF1">
    <property type="entry name" value="MACROPHAGE-EXPRESSED GENE 1 PROTEIN"/>
    <property type="match status" value="1"/>
</dbReference>
<dbReference type="InterPro" id="IPR020864">
    <property type="entry name" value="MACPF"/>
</dbReference>
<evidence type="ECO:0000259" key="2">
    <source>
        <dbReference type="PROSITE" id="PS51412"/>
    </source>
</evidence>
<dbReference type="InterPro" id="IPR039707">
    <property type="entry name" value="MPEG1"/>
</dbReference>
<feature type="signal peptide" evidence="1">
    <location>
        <begin position="1"/>
        <end position="22"/>
    </location>
</feature>
<reference evidence="4" key="1">
    <citation type="journal article" date="2010" name="Nature">
        <title>The Amphimedon queenslandica genome and the evolution of animal complexity.</title>
        <authorList>
            <person name="Srivastava M."/>
            <person name="Simakov O."/>
            <person name="Chapman J."/>
            <person name="Fahey B."/>
            <person name="Gauthier M.E."/>
            <person name="Mitros T."/>
            <person name="Richards G.S."/>
            <person name="Conaco C."/>
            <person name="Dacre M."/>
            <person name="Hellsten U."/>
            <person name="Larroux C."/>
            <person name="Putnam N.H."/>
            <person name="Stanke M."/>
            <person name="Adamska M."/>
            <person name="Darling A."/>
            <person name="Degnan S.M."/>
            <person name="Oakley T.H."/>
            <person name="Plachetzki D.C."/>
            <person name="Zhai Y."/>
            <person name="Adamski M."/>
            <person name="Calcino A."/>
            <person name="Cummins S.F."/>
            <person name="Goodstein D.M."/>
            <person name="Harris C."/>
            <person name="Jackson D.J."/>
            <person name="Leys S.P."/>
            <person name="Shu S."/>
            <person name="Woodcroft B.J."/>
            <person name="Vervoort M."/>
            <person name="Kosik K.S."/>
            <person name="Manning G."/>
            <person name="Degnan B.M."/>
            <person name="Rokhsar D.S."/>
        </authorList>
    </citation>
    <scope>NUCLEOTIDE SEQUENCE [LARGE SCALE GENOMIC DNA]</scope>
</reference>
<accession>A0A1X7U9C9</accession>
<sequence>MRSFVAVTFVLLSIFLIRGTSSSYPVGDIRNCPTEQTVNPGSSPLKMDAIPDHGFDNLRNIELGQVYSKNYSSCQVSDDGRYFLPDNFNLIPVRESEIDTFAEVFQHYSEHTSSSSVSINAEASASCVFAHASGKFSAEYQNTKKKMVSTKLSSVRFGVRHHLFSVHVNPVSQLHPSFKSRLMDLAAHIQNNDTQMAHYLSDLIVRDYGTHVVTSVELGGTLYQTSFVAKESIVESDHMQLSVDVADSIKVGFIATLSLSSNFGWSRSTSSDGGTNAAIHHTRTSTRGGPPFNIYGFNYTKWQA</sequence>
<dbReference type="GO" id="GO:0030670">
    <property type="term" value="C:phagocytic vesicle membrane"/>
    <property type="evidence" value="ECO:0007669"/>
    <property type="project" value="UniProtKB-SubCell"/>
</dbReference>
<feature type="chain" id="PRO_5010876644" description="MACPF domain-containing protein" evidence="1">
    <location>
        <begin position="23"/>
        <end position="304"/>
    </location>
</feature>
<proteinExistence type="predicted"/>
<evidence type="ECO:0000313" key="3">
    <source>
        <dbReference type="EnsemblMetazoa" id="Aqu2.1.24562_001"/>
    </source>
</evidence>
<dbReference type="KEGG" id="aqu:105313733"/>
<evidence type="ECO:0000313" key="4">
    <source>
        <dbReference type="Proteomes" id="UP000007879"/>
    </source>
</evidence>
<dbReference type="EnsemblMetazoa" id="XM_011407392.1">
    <property type="protein sequence ID" value="XP_011405694.1"/>
    <property type="gene ID" value="LOC105313733"/>
</dbReference>
<dbReference type="STRING" id="400682.A0A1X7U9C9"/>
<dbReference type="EnsemblMetazoa" id="Aqu2.1.24562_001">
    <property type="protein sequence ID" value="Aqu2.1.24562_001"/>
    <property type="gene ID" value="Aqu2.1.24562"/>
</dbReference>
<organism evidence="3">
    <name type="scientific">Amphimedon queenslandica</name>
    <name type="common">Sponge</name>
    <dbReference type="NCBI Taxonomy" id="400682"/>
    <lineage>
        <taxon>Eukaryota</taxon>
        <taxon>Metazoa</taxon>
        <taxon>Porifera</taxon>
        <taxon>Demospongiae</taxon>
        <taxon>Heteroscleromorpha</taxon>
        <taxon>Haplosclerida</taxon>
        <taxon>Niphatidae</taxon>
        <taxon>Amphimedon</taxon>
    </lineage>
</organism>